<feature type="compositionally biased region" description="Polar residues" evidence="1">
    <location>
        <begin position="256"/>
        <end position="276"/>
    </location>
</feature>
<evidence type="ECO:0000313" key="4">
    <source>
        <dbReference type="Proteomes" id="UP000005203"/>
    </source>
</evidence>
<feature type="compositionally biased region" description="Polar residues" evidence="1">
    <location>
        <begin position="125"/>
        <end position="142"/>
    </location>
</feature>
<name>A0A7M7L0W7_APIME</name>
<feature type="region of interest" description="Disordered" evidence="1">
    <location>
        <begin position="673"/>
        <end position="744"/>
    </location>
</feature>
<feature type="region of interest" description="Disordered" evidence="1">
    <location>
        <begin position="232"/>
        <end position="289"/>
    </location>
</feature>
<dbReference type="EnsemblMetazoa" id="XM_026440237">
    <property type="protein sequence ID" value="XP_026296022"/>
    <property type="gene ID" value="LOC100578368"/>
</dbReference>
<reference evidence="3" key="1">
    <citation type="submission" date="2021-01" db="UniProtKB">
        <authorList>
            <consortium name="EnsemblMetazoa"/>
        </authorList>
    </citation>
    <scope>IDENTIFICATION</scope>
    <source>
        <strain evidence="3">DH4</strain>
    </source>
</reference>
<feature type="compositionally biased region" description="Low complexity" evidence="1">
    <location>
        <begin position="489"/>
        <end position="506"/>
    </location>
</feature>
<accession>A0A8B8GWB9</accession>
<accession>A0A7M7L6Q5</accession>
<feature type="signal peptide" evidence="2">
    <location>
        <begin position="1"/>
        <end position="23"/>
    </location>
</feature>
<feature type="compositionally biased region" description="Polar residues" evidence="1">
    <location>
        <begin position="866"/>
        <end position="878"/>
    </location>
</feature>
<feature type="compositionally biased region" description="Polar residues" evidence="1">
    <location>
        <begin position="235"/>
        <end position="247"/>
    </location>
</feature>
<feature type="chain" id="PRO_5044660086" evidence="2">
    <location>
        <begin position="24"/>
        <end position="878"/>
    </location>
</feature>
<dbReference type="OrthoDB" id="8062658at2759"/>
<sequence length="878" mass="96446">MPGGTADLYKWLFLAGLFCCSSCQSVSSTFENKTGQNESKPRVFSLRMDYDEWTPLGRGDPLKNNPTFDYVPPVLDRVQYWLDSHTTEPSTKRDILVLGVTAKKTSPKIPEQFLKFVDGPKFTRSSHQDSVSSYRNDFTGSTGAEPPKLVRTSNFRNGPLDYRNQNRIQSIPSSYYPSPFYNQKTKPYTMMLPPPLTQKDKIVSFVEPTQQFNTQTEEGPVLQDAQFYAPLPPSKTYNQPGKSQAASQLKFPPSKSPISTQVETIKSVYGPSSPQSARPKHETATTPSVSLEKSNLIYHSTQTLSGGWPPSPGGGSLSTSTTSNGVRQDYSGRDQYESIDHQAAASSNHEVVVEQNANIIVDGDSNENEEVVVGQKGVDTASPVTASMTIITTTDSVNVENENAEDEKMHIVVANSPHDFIDAEATHDAKKGPVAVVMPTNYSEKKATSSSSATPAITATETIATSSLPENSTTTETSRVEFQPIRNSAIRGGGSSSSIVSENSQSPLSPNKMMSSVQQHGMHFHSTMAPPFSSRRPVDSLLGFGPPQAPLSSMMHPQTRPNHGTMHVVGGMRPTVGFRAPVSMPMFPPMTHMHAPPPMRPTIDHVDHQSGAHRSPQLHNFPAMSPDSPPLPTLTAHSIGQSEEHYFDRHRSRIPDTSAASIFTTPTAPSFLPTVSSSAENSPVPLFDGHTRHPEMTDRAPPVKTEGKKEEEEEEEREEEENRKNISTTPRITTMPSLTTDPIFSHYKQPAKPIRGPMYLIIQGHSKVKTYKPTVSKHGIPVEGNEIFESATERQLSKFEQFVQESTRNNNRANQAVIEKKKAEEKARSEKLARARQNDLMSLVESGLASFTVPPSSSTTEDEQTRVNSVTTIEINGN</sequence>
<feature type="compositionally biased region" description="Basic and acidic residues" evidence="1">
    <location>
        <begin position="689"/>
        <end position="698"/>
    </location>
</feature>
<dbReference type="RefSeq" id="XP_026296020.1">
    <property type="nucleotide sequence ID" value="XM_026440235.1"/>
</dbReference>
<dbReference type="Proteomes" id="UP000005203">
    <property type="component" value="Linkage group LG4"/>
</dbReference>
<dbReference type="RefSeq" id="XP_026296022.1">
    <property type="nucleotide sequence ID" value="XM_026440237.1"/>
</dbReference>
<dbReference type="GeneID" id="100578368"/>
<feature type="compositionally biased region" description="Polar residues" evidence="1">
    <location>
        <begin position="725"/>
        <end position="742"/>
    </location>
</feature>
<dbReference type="EnsemblMetazoa" id="XM_026440235">
    <property type="protein sequence ID" value="XP_026296020"/>
    <property type="gene ID" value="LOC100578368"/>
</dbReference>
<keyword evidence="2" id="KW-0732">Signal</keyword>
<protein>
    <submittedName>
        <fullName evidence="5 6">Uncharacterized protein LOC100578368</fullName>
    </submittedName>
</protein>
<dbReference type="EnsemblMetazoa" id="XM_026440238">
    <property type="protein sequence ID" value="XP_026296023"/>
    <property type="gene ID" value="LOC100578368"/>
</dbReference>
<dbReference type="AlphaFoldDB" id="A0A7M7L0W7"/>
<feature type="region of interest" description="Disordered" evidence="1">
    <location>
        <begin position="850"/>
        <end position="878"/>
    </location>
</feature>
<evidence type="ECO:0000313" key="5">
    <source>
        <dbReference type="RefSeq" id="XP_026296020.1"/>
    </source>
</evidence>
<evidence type="ECO:0000313" key="7">
    <source>
        <dbReference type="RefSeq" id="XP_026296022.1"/>
    </source>
</evidence>
<evidence type="ECO:0000256" key="2">
    <source>
        <dbReference type="SAM" id="SignalP"/>
    </source>
</evidence>
<reference evidence="5 6" key="2">
    <citation type="submission" date="2025-04" db="UniProtKB">
        <authorList>
            <consortium name="RefSeq"/>
        </authorList>
    </citation>
    <scope>IDENTIFICATION</scope>
    <source>
        <strain evidence="5 6">DH4</strain>
        <tissue evidence="5 6">Whole body</tissue>
    </source>
</reference>
<evidence type="ECO:0000313" key="6">
    <source>
        <dbReference type="RefSeq" id="XP_026296021.1"/>
    </source>
</evidence>
<accession>A0A7M7L0W7</accession>
<feature type="region of interest" description="Disordered" evidence="1">
    <location>
        <begin position="489"/>
        <end position="514"/>
    </location>
</feature>
<organism evidence="3">
    <name type="scientific">Apis mellifera</name>
    <name type="common">Honeybee</name>
    <dbReference type="NCBI Taxonomy" id="7460"/>
    <lineage>
        <taxon>Eukaryota</taxon>
        <taxon>Metazoa</taxon>
        <taxon>Ecdysozoa</taxon>
        <taxon>Arthropoda</taxon>
        <taxon>Hexapoda</taxon>
        <taxon>Insecta</taxon>
        <taxon>Pterygota</taxon>
        <taxon>Neoptera</taxon>
        <taxon>Endopterygota</taxon>
        <taxon>Hymenoptera</taxon>
        <taxon>Apocrita</taxon>
        <taxon>Aculeata</taxon>
        <taxon>Apoidea</taxon>
        <taxon>Anthophila</taxon>
        <taxon>Apidae</taxon>
        <taxon>Apis</taxon>
    </lineage>
</organism>
<evidence type="ECO:0000313" key="8">
    <source>
        <dbReference type="RefSeq" id="XP_026296023.1"/>
    </source>
</evidence>
<dbReference type="EnsemblMetazoa" id="XM_026440236">
    <property type="protein sequence ID" value="XP_026296021"/>
    <property type="gene ID" value="LOC100578368"/>
</dbReference>
<gene>
    <name evidence="5 6 7 8" type="primary">LOC100578368</name>
</gene>
<dbReference type="RefSeq" id="XP_026296023.1">
    <property type="nucleotide sequence ID" value="XM_026440238.1"/>
</dbReference>
<accession>A0A8B8GW70</accession>
<dbReference type="RefSeq" id="XP_026296021.1">
    <property type="nucleotide sequence ID" value="XM_026440236.1"/>
</dbReference>
<feature type="region of interest" description="Disordered" evidence="1">
    <location>
        <begin position="125"/>
        <end position="148"/>
    </location>
</feature>
<proteinExistence type="predicted"/>
<evidence type="ECO:0000313" key="3">
    <source>
        <dbReference type="EnsemblMetazoa" id="XP_026296021"/>
    </source>
</evidence>
<feature type="region of interest" description="Disordered" evidence="1">
    <location>
        <begin position="304"/>
        <end position="325"/>
    </location>
</feature>
<keyword evidence="4" id="KW-1185">Reference proteome</keyword>
<dbReference type="KEGG" id="ame:100578368"/>
<evidence type="ECO:0000256" key="1">
    <source>
        <dbReference type="SAM" id="MobiDB-lite"/>
    </source>
</evidence>